<comment type="similarity">
    <text evidence="4">Belongs to the IspD/TarI cytidylyltransferase family. IspD subfamily.</text>
</comment>
<keyword evidence="1 4" id="KW-0808">Transferase</keyword>
<dbReference type="NCBIfam" id="TIGR00453">
    <property type="entry name" value="ispD"/>
    <property type="match status" value="1"/>
</dbReference>
<dbReference type="Pfam" id="PF01128">
    <property type="entry name" value="IspD"/>
    <property type="match status" value="1"/>
</dbReference>
<feature type="site" description="Transition state stabilizer" evidence="4">
    <location>
        <position position="29"/>
    </location>
</feature>
<dbReference type="AlphaFoldDB" id="A0A9D1Z384"/>
<evidence type="ECO:0000256" key="3">
    <source>
        <dbReference type="ARBA" id="ARBA00023229"/>
    </source>
</evidence>
<dbReference type="InterPro" id="IPR001228">
    <property type="entry name" value="IspD"/>
</dbReference>
<dbReference type="GO" id="GO:0019288">
    <property type="term" value="P:isopentenyl diphosphate biosynthetic process, methylerythritol 4-phosphate pathway"/>
    <property type="evidence" value="ECO:0007669"/>
    <property type="project" value="UniProtKB-UniRule"/>
</dbReference>
<dbReference type="GO" id="GO:0050518">
    <property type="term" value="F:2-C-methyl-D-erythritol 4-phosphate cytidylyltransferase activity"/>
    <property type="evidence" value="ECO:0007669"/>
    <property type="project" value="UniProtKB-UniRule"/>
</dbReference>
<comment type="pathway">
    <text evidence="4">Isoprenoid biosynthesis; isopentenyl diphosphate biosynthesis via DXP pathway; isopentenyl diphosphate from 1-deoxy-D-xylulose 5-phosphate: step 2/6.</text>
</comment>
<organism evidence="5 6">
    <name type="scientific">Candidatus Intestinimonas merdavium</name>
    <dbReference type="NCBI Taxonomy" id="2838622"/>
    <lineage>
        <taxon>Bacteria</taxon>
        <taxon>Bacillati</taxon>
        <taxon>Bacillota</taxon>
        <taxon>Clostridia</taxon>
        <taxon>Eubacteriales</taxon>
        <taxon>Intestinimonas</taxon>
    </lineage>
</organism>
<evidence type="ECO:0000256" key="4">
    <source>
        <dbReference type="HAMAP-Rule" id="MF_00108"/>
    </source>
</evidence>
<name>A0A9D1Z384_9FIRM</name>
<dbReference type="EMBL" id="DXCX01000027">
    <property type="protein sequence ID" value="HIY72815.1"/>
    <property type="molecule type" value="Genomic_DNA"/>
</dbReference>
<accession>A0A9D1Z384</accession>
<dbReference type="Gene3D" id="3.90.550.10">
    <property type="entry name" value="Spore Coat Polysaccharide Biosynthesis Protein SpsA, Chain A"/>
    <property type="match status" value="1"/>
</dbReference>
<protein>
    <recommendedName>
        <fullName evidence="4">2-C-methyl-D-erythritol 4-phosphate cytidylyltransferase</fullName>
        <ecNumber evidence="4">2.7.7.60</ecNumber>
    </recommendedName>
    <alternativeName>
        <fullName evidence="4">4-diphosphocytidyl-2C-methyl-D-erythritol synthase</fullName>
    </alternativeName>
    <alternativeName>
        <fullName evidence="4">MEP cytidylyltransferase</fullName>
        <shortName evidence="4">MCT</shortName>
    </alternativeName>
</protein>
<feature type="site" description="Transition state stabilizer" evidence="4">
    <location>
        <position position="35"/>
    </location>
</feature>
<dbReference type="PANTHER" id="PTHR32125:SF4">
    <property type="entry name" value="2-C-METHYL-D-ERYTHRITOL 4-PHOSPHATE CYTIDYLYLTRANSFERASE, CHLOROPLASTIC"/>
    <property type="match status" value="1"/>
</dbReference>
<dbReference type="InterPro" id="IPR050088">
    <property type="entry name" value="IspD/TarI_cytidylyltransf_bact"/>
</dbReference>
<dbReference type="CDD" id="cd02516">
    <property type="entry name" value="CDP-ME_synthetase"/>
    <property type="match status" value="1"/>
</dbReference>
<reference evidence="5" key="1">
    <citation type="journal article" date="2021" name="PeerJ">
        <title>Extensive microbial diversity within the chicken gut microbiome revealed by metagenomics and culture.</title>
        <authorList>
            <person name="Gilroy R."/>
            <person name="Ravi A."/>
            <person name="Getino M."/>
            <person name="Pursley I."/>
            <person name="Horton D.L."/>
            <person name="Alikhan N.F."/>
            <person name="Baker D."/>
            <person name="Gharbi K."/>
            <person name="Hall N."/>
            <person name="Watson M."/>
            <person name="Adriaenssens E.M."/>
            <person name="Foster-Nyarko E."/>
            <person name="Jarju S."/>
            <person name="Secka A."/>
            <person name="Antonio M."/>
            <person name="Oren A."/>
            <person name="Chaudhuri R.R."/>
            <person name="La Ragione R."/>
            <person name="Hildebrand F."/>
            <person name="Pallen M.J."/>
        </authorList>
    </citation>
    <scope>NUCLEOTIDE SEQUENCE</scope>
    <source>
        <strain evidence="5">CHK33-7979</strain>
    </source>
</reference>
<gene>
    <name evidence="4 5" type="primary">ispD</name>
    <name evidence="5" type="ORF">H9826_02405</name>
</gene>
<dbReference type="EC" id="2.7.7.60" evidence="4"/>
<evidence type="ECO:0000313" key="6">
    <source>
        <dbReference type="Proteomes" id="UP000886824"/>
    </source>
</evidence>
<dbReference type="Proteomes" id="UP000886824">
    <property type="component" value="Unassembled WGS sequence"/>
</dbReference>
<proteinExistence type="inferred from homology"/>
<reference evidence="5" key="2">
    <citation type="submission" date="2021-04" db="EMBL/GenBank/DDBJ databases">
        <authorList>
            <person name="Gilroy R."/>
        </authorList>
    </citation>
    <scope>NUCLEOTIDE SEQUENCE</scope>
    <source>
        <strain evidence="5">CHK33-7979</strain>
    </source>
</reference>
<feature type="site" description="Positions MEP for the nucleophilic attack" evidence="4">
    <location>
        <position position="222"/>
    </location>
</feature>
<feature type="site" description="Positions MEP for the nucleophilic attack" evidence="4">
    <location>
        <position position="166"/>
    </location>
</feature>
<keyword evidence="2 4" id="KW-0548">Nucleotidyltransferase</keyword>
<evidence type="ECO:0000256" key="2">
    <source>
        <dbReference type="ARBA" id="ARBA00022695"/>
    </source>
</evidence>
<evidence type="ECO:0000313" key="5">
    <source>
        <dbReference type="EMBL" id="HIY72815.1"/>
    </source>
</evidence>
<dbReference type="InterPro" id="IPR034683">
    <property type="entry name" value="IspD/TarI"/>
</dbReference>
<comment type="caution">
    <text evidence="5">The sequence shown here is derived from an EMBL/GenBank/DDBJ whole genome shotgun (WGS) entry which is preliminary data.</text>
</comment>
<comment type="catalytic activity">
    <reaction evidence="4">
        <text>2-C-methyl-D-erythritol 4-phosphate + CTP + H(+) = 4-CDP-2-C-methyl-D-erythritol + diphosphate</text>
        <dbReference type="Rhea" id="RHEA:13429"/>
        <dbReference type="ChEBI" id="CHEBI:15378"/>
        <dbReference type="ChEBI" id="CHEBI:33019"/>
        <dbReference type="ChEBI" id="CHEBI:37563"/>
        <dbReference type="ChEBI" id="CHEBI:57823"/>
        <dbReference type="ChEBI" id="CHEBI:58262"/>
        <dbReference type="EC" id="2.7.7.60"/>
    </reaction>
</comment>
<comment type="function">
    <text evidence="4">Catalyzes the formation of 4-diphosphocytidyl-2-C-methyl-D-erythritol from CTP and 2-C-methyl-D-erythritol 4-phosphate (MEP).</text>
</comment>
<dbReference type="HAMAP" id="MF_00108">
    <property type="entry name" value="IspD"/>
    <property type="match status" value="1"/>
</dbReference>
<dbReference type="InterPro" id="IPR029044">
    <property type="entry name" value="Nucleotide-diphossugar_trans"/>
</dbReference>
<dbReference type="PANTHER" id="PTHR32125">
    <property type="entry name" value="2-C-METHYL-D-ERYTHRITOL 4-PHOSPHATE CYTIDYLYLTRANSFERASE, CHLOROPLASTIC"/>
    <property type="match status" value="1"/>
</dbReference>
<sequence>MSIFGALRKKHPEVPFCTAVVPAAGTSTRMEGQDKMLLELGGRPVLVLTLQALEACPLIHEIVVVTREDLVVPVSRLCRDFGLEKVSKVVTGGATRTLSVLAGIRSSDPEAALIAVHDGARPFVTQEVLEEVIRKAAVCGAAAPAIPVTDTVKRARDGVVEETLDRETLFAVQTPQVFEASLLKAALQKAAEDGVTLTDDCAAVERLGMQVSLTRGDRANLKLTTPTDLDFGLGILIGRGEA</sequence>
<dbReference type="SUPFAM" id="SSF53448">
    <property type="entry name" value="Nucleotide-diphospho-sugar transferases"/>
    <property type="match status" value="1"/>
</dbReference>
<dbReference type="FunFam" id="3.90.550.10:FF:000003">
    <property type="entry name" value="2-C-methyl-D-erythritol 4-phosphate cytidylyltransferase"/>
    <property type="match status" value="1"/>
</dbReference>
<evidence type="ECO:0000256" key="1">
    <source>
        <dbReference type="ARBA" id="ARBA00022679"/>
    </source>
</evidence>
<keyword evidence="3 4" id="KW-0414">Isoprene biosynthesis</keyword>